<dbReference type="AlphaFoldDB" id="A0A4Y2HHM4"/>
<organism evidence="1 2">
    <name type="scientific">Araneus ventricosus</name>
    <name type="common">Orbweaver spider</name>
    <name type="synonym">Epeira ventricosa</name>
    <dbReference type="NCBI Taxonomy" id="182803"/>
    <lineage>
        <taxon>Eukaryota</taxon>
        <taxon>Metazoa</taxon>
        <taxon>Ecdysozoa</taxon>
        <taxon>Arthropoda</taxon>
        <taxon>Chelicerata</taxon>
        <taxon>Arachnida</taxon>
        <taxon>Araneae</taxon>
        <taxon>Araneomorphae</taxon>
        <taxon>Entelegynae</taxon>
        <taxon>Araneoidea</taxon>
        <taxon>Araneidae</taxon>
        <taxon>Araneus</taxon>
    </lineage>
</organism>
<name>A0A4Y2HHM4_ARAVE</name>
<proteinExistence type="predicted"/>
<dbReference type="Proteomes" id="UP000499080">
    <property type="component" value="Unassembled WGS sequence"/>
</dbReference>
<evidence type="ECO:0000313" key="2">
    <source>
        <dbReference type="Proteomes" id="UP000499080"/>
    </source>
</evidence>
<dbReference type="EMBL" id="BGPR01001949">
    <property type="protein sequence ID" value="GBM64876.1"/>
    <property type="molecule type" value="Genomic_DNA"/>
</dbReference>
<gene>
    <name evidence="1" type="ORF">AVEN_200286_1</name>
</gene>
<comment type="caution">
    <text evidence="1">The sequence shown here is derived from an EMBL/GenBank/DDBJ whole genome shotgun (WGS) entry which is preliminary data.</text>
</comment>
<keyword evidence="2" id="KW-1185">Reference proteome</keyword>
<sequence length="104" mass="11810">MKEDEVCYFKHLIGQNEHLDGTDIKGKNEVKKVVRRAAAAFTSNYIIIAGSSERHDPSRKVCSKQGRAQSCNVTSTRREFGLESGRSASWRYVGRDPTYIHKHI</sequence>
<protein>
    <submittedName>
        <fullName evidence="1">Uncharacterized protein</fullName>
    </submittedName>
</protein>
<reference evidence="1 2" key="1">
    <citation type="journal article" date="2019" name="Sci. Rep.">
        <title>Orb-weaving spider Araneus ventricosus genome elucidates the spidroin gene catalogue.</title>
        <authorList>
            <person name="Kono N."/>
            <person name="Nakamura H."/>
            <person name="Ohtoshi R."/>
            <person name="Moran D.A.P."/>
            <person name="Shinohara A."/>
            <person name="Yoshida Y."/>
            <person name="Fujiwara M."/>
            <person name="Mori M."/>
            <person name="Tomita M."/>
            <person name="Arakawa K."/>
        </authorList>
    </citation>
    <scope>NUCLEOTIDE SEQUENCE [LARGE SCALE GENOMIC DNA]</scope>
</reference>
<accession>A0A4Y2HHM4</accession>
<evidence type="ECO:0000313" key="1">
    <source>
        <dbReference type="EMBL" id="GBM64876.1"/>
    </source>
</evidence>